<accession>A0A7U4PAS1</accession>
<sequence>MLARATVCCRRASPFGEPAVAARDLPAIAKGIVDAADERSETSAPALEARVLHAAHGYLRVMCEEPLA</sequence>
<dbReference type="KEGG" id="bhg:I6G56_24735"/>
<protein>
    <submittedName>
        <fullName evidence="1">Uncharacterized protein</fullName>
    </submittedName>
</protein>
<proteinExistence type="predicted"/>
<name>A0A7U4PAS1_9BURK</name>
<dbReference type="EMBL" id="CP065687">
    <property type="protein sequence ID" value="QPS47618.1"/>
    <property type="molecule type" value="Genomic_DNA"/>
</dbReference>
<organism evidence="1 2">
    <name type="scientific">Burkholderia humptydooensis</name>
    <dbReference type="NCBI Taxonomy" id="430531"/>
    <lineage>
        <taxon>Bacteria</taxon>
        <taxon>Pseudomonadati</taxon>
        <taxon>Pseudomonadota</taxon>
        <taxon>Betaproteobacteria</taxon>
        <taxon>Burkholderiales</taxon>
        <taxon>Burkholderiaceae</taxon>
        <taxon>Burkholderia</taxon>
        <taxon>pseudomallei group</taxon>
    </lineage>
</organism>
<evidence type="ECO:0000313" key="1">
    <source>
        <dbReference type="EMBL" id="QPS47618.1"/>
    </source>
</evidence>
<accession>A0A7T2U8I4</accession>
<gene>
    <name evidence="1" type="ORF">I6G56_24735</name>
</gene>
<dbReference type="AlphaFoldDB" id="A0A7U4PAS1"/>
<reference evidence="1 2" key="1">
    <citation type="submission" date="2020-12" db="EMBL/GenBank/DDBJ databases">
        <title>FDA dAtabase for Regulatory Grade micrObial Sequences (FDA-ARGOS): Supporting development and validation of Infectious Disease Dx tests.</title>
        <authorList>
            <person name="Nelson B."/>
            <person name="Plummer A."/>
            <person name="Tallon L."/>
            <person name="Sadzewicz L."/>
            <person name="Zhao X."/>
            <person name="Boylan J."/>
            <person name="Ott S."/>
            <person name="Bowen H."/>
            <person name="Vavikolanu K."/>
            <person name="Mehta A."/>
            <person name="Aluvathingal J."/>
            <person name="Nadendla S."/>
            <person name="Myers T."/>
            <person name="Yan Y."/>
            <person name="Sichtig H."/>
        </authorList>
    </citation>
    <scope>NUCLEOTIDE SEQUENCE [LARGE SCALE GENOMIC DNA]</scope>
    <source>
        <strain evidence="1 2">FDAARGOS_899</strain>
    </source>
</reference>
<dbReference type="RefSeq" id="WP_006027670.1">
    <property type="nucleotide sequence ID" value="NZ_CM003627.1"/>
</dbReference>
<dbReference type="Proteomes" id="UP000594943">
    <property type="component" value="Chromosome 2"/>
</dbReference>
<evidence type="ECO:0000313" key="2">
    <source>
        <dbReference type="Proteomes" id="UP000594943"/>
    </source>
</evidence>